<feature type="region of interest" description="Disordered" evidence="1">
    <location>
        <begin position="466"/>
        <end position="500"/>
    </location>
</feature>
<feature type="transmembrane region" description="Helical" evidence="2">
    <location>
        <begin position="177"/>
        <end position="200"/>
    </location>
</feature>
<keyword evidence="2" id="KW-0472">Membrane</keyword>
<evidence type="ECO:0000313" key="4">
    <source>
        <dbReference type="Proteomes" id="UP000323011"/>
    </source>
</evidence>
<sequence length="515" mass="54852">MAAAAPAVNDTSGDEDLARRLQQAEAGIRRPPAARVRPAPARHDNAGAVAQPHVQPGQFDLRLTSCFLTIYTIPQVAAAVVVLSAKENPTCDSALGLWVIVNSVRLMISLGIFWVLAIHQASQSRCLRPSARCAHAMYQPMMLVSWVWLVVGTLWVMGTDNCQTLAPELFDLSVAMVSMAFLWLFMPLVIFIVLVPFAICCSPFHRRLLRYLQVTQPTPPGRGAEPEQLERVPTTVYRKKRVEDGELLETACPVCFVDFSEGQQLRQPHCGHVVRPAMRAVLLAAALACLEGAAAVGMAVDCKSANSDCRACASMDYCKFVVTRSGAQQEASACLHWKDKERLVRLLGGLMMPPSTPGAAMLNDFAPSGLSLSGALSESSNLGSDGGRQLMVEYGGDWEAVWAARHALSVDYTSRGPSCPTEYPAEASWDIPSTEWEPVHGPGDLGTLAKSGGSDGDDAARFAQQGVRAGAEAAPPAAEDGGAAGKHSLRLNSDSAPVASARRRAAAAGLAVARG</sequence>
<feature type="transmembrane region" description="Helical" evidence="2">
    <location>
        <begin position="63"/>
        <end position="83"/>
    </location>
</feature>
<reference evidence="3 4" key="1">
    <citation type="submission" date="2019-07" db="EMBL/GenBank/DDBJ databases">
        <title>Genomes of Cafeteria roenbergensis.</title>
        <authorList>
            <person name="Fischer M.G."/>
            <person name="Hackl T."/>
            <person name="Roman M."/>
        </authorList>
    </citation>
    <scope>NUCLEOTIDE SEQUENCE [LARGE SCALE GENOMIC DNA]</scope>
    <source>
        <strain evidence="3 4">BVI</strain>
    </source>
</reference>
<feature type="compositionally biased region" description="Low complexity" evidence="1">
    <location>
        <begin position="469"/>
        <end position="481"/>
    </location>
</feature>
<keyword evidence="2" id="KW-1133">Transmembrane helix</keyword>
<name>A0A5A8CXA0_CAFRO</name>
<dbReference type="PANTHER" id="PTHR46225:SF19">
    <property type="entry name" value="RING-TYPE DOMAIN-CONTAINING PROTEIN"/>
    <property type="match status" value="1"/>
</dbReference>
<evidence type="ECO:0000313" key="3">
    <source>
        <dbReference type="EMBL" id="KAA0157144.1"/>
    </source>
</evidence>
<protein>
    <recommendedName>
        <fullName evidence="5">RING-type domain-containing protein</fullName>
    </recommendedName>
</protein>
<evidence type="ECO:0000256" key="2">
    <source>
        <dbReference type="SAM" id="Phobius"/>
    </source>
</evidence>
<evidence type="ECO:0008006" key="5">
    <source>
        <dbReference type="Google" id="ProtNLM"/>
    </source>
</evidence>
<dbReference type="PANTHER" id="PTHR46225">
    <property type="entry name" value="C3H4 TYPE ZINC FINGER PROTEIN"/>
    <property type="match status" value="1"/>
</dbReference>
<feature type="transmembrane region" description="Helical" evidence="2">
    <location>
        <begin position="95"/>
        <end position="117"/>
    </location>
</feature>
<comment type="caution">
    <text evidence="3">The sequence shown here is derived from an EMBL/GenBank/DDBJ whole genome shotgun (WGS) entry which is preliminary data.</text>
</comment>
<gene>
    <name evidence="3" type="ORF">FNF29_00496</name>
</gene>
<dbReference type="AlphaFoldDB" id="A0A5A8CXA0"/>
<dbReference type="EMBL" id="VLTN01000002">
    <property type="protein sequence ID" value="KAA0157144.1"/>
    <property type="molecule type" value="Genomic_DNA"/>
</dbReference>
<evidence type="ECO:0000256" key="1">
    <source>
        <dbReference type="SAM" id="MobiDB-lite"/>
    </source>
</evidence>
<keyword evidence="4" id="KW-1185">Reference proteome</keyword>
<dbReference type="Proteomes" id="UP000323011">
    <property type="component" value="Unassembled WGS sequence"/>
</dbReference>
<keyword evidence="2" id="KW-0812">Transmembrane</keyword>
<accession>A0A5A8CXA0</accession>
<feature type="transmembrane region" description="Helical" evidence="2">
    <location>
        <begin position="138"/>
        <end position="157"/>
    </location>
</feature>
<proteinExistence type="predicted"/>
<organism evidence="3 4">
    <name type="scientific">Cafeteria roenbergensis</name>
    <name type="common">Marine flagellate</name>
    <dbReference type="NCBI Taxonomy" id="33653"/>
    <lineage>
        <taxon>Eukaryota</taxon>
        <taxon>Sar</taxon>
        <taxon>Stramenopiles</taxon>
        <taxon>Bigyra</taxon>
        <taxon>Opalozoa</taxon>
        <taxon>Bicosoecida</taxon>
        <taxon>Cafeteriaceae</taxon>
        <taxon>Cafeteria</taxon>
    </lineage>
</organism>